<dbReference type="Gene3D" id="3.40.1580.10">
    <property type="entry name" value="SMI1/KNR4-like"/>
    <property type="match status" value="1"/>
</dbReference>
<comment type="caution">
    <text evidence="4">The sequence shown here is derived from an EMBL/GenBank/DDBJ whole genome shotgun (WGS) entry which is preliminary data.</text>
</comment>
<dbReference type="PANTHER" id="PTHR46652">
    <property type="entry name" value="LEUCINE-RICH REPEAT AND IQ DOMAIN-CONTAINING PROTEIN 1-RELATED"/>
    <property type="match status" value="1"/>
</dbReference>
<name>A0A2A7MEM4_9CLOT</name>
<dbReference type="EMBL" id="PDCJ01000001">
    <property type="protein sequence ID" value="PEG30302.1"/>
    <property type="molecule type" value="Genomic_DNA"/>
</dbReference>
<dbReference type="Pfam" id="PF23598">
    <property type="entry name" value="LRR_14"/>
    <property type="match status" value="1"/>
</dbReference>
<dbReference type="OrthoDB" id="6989522at2"/>
<accession>A0A2A7MEM4</accession>
<evidence type="ECO:0000313" key="5">
    <source>
        <dbReference type="Proteomes" id="UP000220840"/>
    </source>
</evidence>
<dbReference type="Pfam" id="PF09346">
    <property type="entry name" value="SMI1_KNR4"/>
    <property type="match status" value="1"/>
</dbReference>
<organism evidence="4 5">
    <name type="scientific">Clostridium neonatale</name>
    <dbReference type="NCBI Taxonomy" id="137838"/>
    <lineage>
        <taxon>Bacteria</taxon>
        <taxon>Bacillati</taxon>
        <taxon>Bacillota</taxon>
        <taxon>Clostridia</taxon>
        <taxon>Eubacteriales</taxon>
        <taxon>Clostridiaceae</taxon>
        <taxon>Clostridium</taxon>
    </lineage>
</organism>
<keyword evidence="2" id="KW-0677">Repeat</keyword>
<reference evidence="4 5" key="1">
    <citation type="submission" date="2017-10" db="EMBL/GenBank/DDBJ databases">
        <title>Effective Description of Clostridium neonatale sp. nov. linked to necrotizing enterocolitis in neonates and a clarification of species assignable to the genus Clostridium (Prazmowski 1880) emend. Lawson and Rainey 2016.</title>
        <authorList>
            <person name="Bernard K."/>
            <person name="Burdz T."/>
            <person name="Wiebe D."/>
            <person name="Balcewich B."/>
            <person name="Alfa M."/>
            <person name="Bernier A.-M."/>
        </authorList>
    </citation>
    <scope>NUCLEOTIDE SEQUENCE [LARGE SCALE GENOMIC DNA]</scope>
    <source>
        <strain evidence="4 5">LCDC99A005</strain>
    </source>
</reference>
<dbReference type="InterPro" id="IPR018958">
    <property type="entry name" value="Knr4/Smi1-like_dom"/>
</dbReference>
<evidence type="ECO:0000256" key="1">
    <source>
        <dbReference type="ARBA" id="ARBA00022614"/>
    </source>
</evidence>
<dbReference type="SMART" id="SM00860">
    <property type="entry name" value="SMI1_KNR4"/>
    <property type="match status" value="1"/>
</dbReference>
<dbReference type="InterPro" id="IPR055414">
    <property type="entry name" value="LRR_R13L4/SHOC2-like"/>
</dbReference>
<dbReference type="AlphaFoldDB" id="A0A2A7MEM4"/>
<keyword evidence="5" id="KW-1185">Reference proteome</keyword>
<evidence type="ECO:0000313" key="4">
    <source>
        <dbReference type="EMBL" id="PEG30302.1"/>
    </source>
</evidence>
<proteinExistence type="predicted"/>
<dbReference type="InterPro" id="IPR032675">
    <property type="entry name" value="LRR_dom_sf"/>
</dbReference>
<dbReference type="Proteomes" id="UP000220840">
    <property type="component" value="Unassembled WGS sequence"/>
</dbReference>
<gene>
    <name evidence="4" type="ORF">CQ394_00810</name>
</gene>
<dbReference type="PANTHER" id="PTHR46652:SF3">
    <property type="entry name" value="LEUCINE-RICH REPEAT-CONTAINING PROTEIN 9"/>
    <property type="match status" value="1"/>
</dbReference>
<dbReference type="RefSeq" id="WP_058294473.1">
    <property type="nucleotide sequence ID" value="NZ_CAMRXB010000033.1"/>
</dbReference>
<dbReference type="InterPro" id="IPR050836">
    <property type="entry name" value="SDS22/Internalin_LRR"/>
</dbReference>
<evidence type="ECO:0000259" key="3">
    <source>
        <dbReference type="SMART" id="SM00860"/>
    </source>
</evidence>
<protein>
    <recommendedName>
        <fullName evidence="3">Knr4/Smi1-like domain-containing protein</fullName>
    </recommendedName>
</protein>
<dbReference type="SUPFAM" id="SSF160631">
    <property type="entry name" value="SMI1/KNR4-like"/>
    <property type="match status" value="1"/>
</dbReference>
<keyword evidence="1" id="KW-0433">Leucine-rich repeat</keyword>
<dbReference type="SUPFAM" id="SSF52058">
    <property type="entry name" value="L domain-like"/>
    <property type="match status" value="1"/>
</dbReference>
<feature type="domain" description="Knr4/Smi1-like" evidence="3">
    <location>
        <begin position="31"/>
        <end position="165"/>
    </location>
</feature>
<evidence type="ECO:0000256" key="2">
    <source>
        <dbReference type="ARBA" id="ARBA00022737"/>
    </source>
</evidence>
<sequence>MRKYFEFECNNELFEKFSDFIPDIEEKLNKSDTEDNIKNIERLIEHKLPGVFVDLYSKYDGEKYDEYLGLMLGFSLMSTNDILDTINNFKHMDFELMSMQTGFIKDDTISSKVPFASDGSGNFIAFDMNPDKNGIIGQIITVDLDNNRSYLLADSLEGLYEFIFKTLKCKKMYITVGDNGKAYFEFESGHLFNKLDGISGEVGRDSNEYIKMPRDFWKSYYVDHLKDDKVSKELLANEKSLFIKNENLSFKPLQYMNNLREVVIHNCNITDFSFISKASELRKLYIVNCKFSKDELKYLSSLSHLKELSLNIMEIESIKCLTDLKNLKDLSLRKIDKLNVEELSNFKSLEHLSLEELSIPNFDFINNLKSLKELCIDKIKIKDLSFLKNLTMLNKFIMRYKAEDERNINFISNLKKIKEVQYPVSDMSIYKECPCIEEIGVDAENIFNIEMLKDTNIRSVMVYNASSKENVDNLISKIKSYIELNSWGYMEN</sequence>
<dbReference type="Gene3D" id="3.80.10.10">
    <property type="entry name" value="Ribonuclease Inhibitor"/>
    <property type="match status" value="2"/>
</dbReference>
<dbReference type="InterPro" id="IPR037883">
    <property type="entry name" value="Knr4/Smi1-like_sf"/>
</dbReference>